<reference evidence="1" key="1">
    <citation type="submission" date="2021-06" db="EMBL/GenBank/DDBJ databases">
        <authorList>
            <person name="Kallberg Y."/>
            <person name="Tangrot J."/>
            <person name="Rosling A."/>
        </authorList>
    </citation>
    <scope>NUCLEOTIDE SEQUENCE</scope>
    <source>
        <strain evidence="1">FL966</strain>
    </source>
</reference>
<dbReference type="AlphaFoldDB" id="A0A9N9I1A3"/>
<sequence>NMIDLDLSNFVVQPLALDSVVSSEVVEDNIKENYGNIEFDVDTLVDSFDI</sequence>
<name>A0A9N9I1A3_9GLOM</name>
<evidence type="ECO:0000313" key="1">
    <source>
        <dbReference type="EMBL" id="CAG8716196.1"/>
    </source>
</evidence>
<comment type="caution">
    <text evidence="1">The sequence shown here is derived from an EMBL/GenBank/DDBJ whole genome shotgun (WGS) entry which is preliminary data.</text>
</comment>
<keyword evidence="2" id="KW-1185">Reference proteome</keyword>
<dbReference type="Proteomes" id="UP000789759">
    <property type="component" value="Unassembled WGS sequence"/>
</dbReference>
<protein>
    <submittedName>
        <fullName evidence="1">23298_t:CDS:1</fullName>
    </submittedName>
</protein>
<dbReference type="EMBL" id="CAJVQA010012387">
    <property type="protein sequence ID" value="CAG8716196.1"/>
    <property type="molecule type" value="Genomic_DNA"/>
</dbReference>
<gene>
    <name evidence="1" type="ORF">CPELLU_LOCUS12614</name>
</gene>
<feature type="non-terminal residue" evidence="1">
    <location>
        <position position="1"/>
    </location>
</feature>
<accession>A0A9N9I1A3</accession>
<organism evidence="1 2">
    <name type="scientific">Cetraspora pellucida</name>
    <dbReference type="NCBI Taxonomy" id="1433469"/>
    <lineage>
        <taxon>Eukaryota</taxon>
        <taxon>Fungi</taxon>
        <taxon>Fungi incertae sedis</taxon>
        <taxon>Mucoromycota</taxon>
        <taxon>Glomeromycotina</taxon>
        <taxon>Glomeromycetes</taxon>
        <taxon>Diversisporales</taxon>
        <taxon>Gigasporaceae</taxon>
        <taxon>Cetraspora</taxon>
    </lineage>
</organism>
<evidence type="ECO:0000313" key="2">
    <source>
        <dbReference type="Proteomes" id="UP000789759"/>
    </source>
</evidence>
<proteinExistence type="predicted"/>